<proteinExistence type="inferred from homology"/>
<dbReference type="GO" id="GO:0003723">
    <property type="term" value="F:RNA binding"/>
    <property type="evidence" value="ECO:0007669"/>
    <property type="project" value="InterPro"/>
</dbReference>
<keyword evidence="10" id="KW-1185">Reference proteome</keyword>
<evidence type="ECO:0000256" key="4">
    <source>
        <dbReference type="HAMAP-Rule" id="MF_00171"/>
    </source>
</evidence>
<dbReference type="InterPro" id="IPR001406">
    <property type="entry name" value="PsdUridine_synth_TruA"/>
</dbReference>
<evidence type="ECO:0000256" key="2">
    <source>
        <dbReference type="ARBA" id="ARBA00022694"/>
    </source>
</evidence>
<reference evidence="9 10" key="1">
    <citation type="submission" date="2017-04" db="EMBL/GenBank/DDBJ databases">
        <authorList>
            <person name="Afonso C.L."/>
            <person name="Miller P.J."/>
            <person name="Scott M.A."/>
            <person name="Spackman E."/>
            <person name="Goraichik I."/>
            <person name="Dimitrov K.M."/>
            <person name="Suarez D.L."/>
            <person name="Swayne D.E."/>
        </authorList>
    </citation>
    <scope>NUCLEOTIDE SEQUENCE [LARGE SCALE GENOMIC DNA]</scope>
    <source>
        <strain evidence="9 10">VK13</strain>
    </source>
</reference>
<keyword evidence="3 4" id="KW-0413">Isomerase</keyword>
<evidence type="ECO:0000256" key="3">
    <source>
        <dbReference type="ARBA" id="ARBA00023235"/>
    </source>
</evidence>
<dbReference type="SUPFAM" id="SSF55120">
    <property type="entry name" value="Pseudouridine synthase"/>
    <property type="match status" value="1"/>
</dbReference>
<dbReference type="Gene3D" id="3.30.70.580">
    <property type="entry name" value="Pseudouridine synthase I, catalytic domain, N-terminal subdomain"/>
    <property type="match status" value="1"/>
</dbReference>
<evidence type="ECO:0000256" key="5">
    <source>
        <dbReference type="PIRSR" id="PIRSR001430-1"/>
    </source>
</evidence>
<gene>
    <name evidence="4" type="primary">truA</name>
    <name evidence="9" type="ORF">SAMN06296008_10555</name>
</gene>
<sequence>MEDHFYRIALGIQYDGASFLGWQSQVQKNTVQDVLQHAIQKFIGGEITDTFRVVVAGRTDTGVHAIGQVVHFDTNVIRPIWSWIRGINTYLPASISVEWAKEVSLDFHARFSAYERSYAYVLISSPVKLPLLNKKVGYVMQPTGKNLDIQAMREGASYLIGEQDFSCFRSAECQSKTPIKTMYQVQIVEEDTRVYIFLRANAFLHHMVRNIVGSLLEVGKGRESPSWIAHLIEQKSRKIAAPTFSADGLYLVKVQYPEAFEIPEPNFGYSVIPPHLLEDAFSKCKNP</sequence>
<accession>A0A1W1ZDL3</accession>
<dbReference type="GO" id="GO:0031119">
    <property type="term" value="P:tRNA pseudouridine synthesis"/>
    <property type="evidence" value="ECO:0007669"/>
    <property type="project" value="UniProtKB-UniRule"/>
</dbReference>
<evidence type="ECO:0000313" key="10">
    <source>
        <dbReference type="Proteomes" id="UP000192708"/>
    </source>
</evidence>
<organism evidence="9 10">
    <name type="scientific">Polynucleobacter kasalickyi</name>
    <dbReference type="NCBI Taxonomy" id="1938817"/>
    <lineage>
        <taxon>Bacteria</taxon>
        <taxon>Pseudomonadati</taxon>
        <taxon>Pseudomonadota</taxon>
        <taxon>Betaproteobacteria</taxon>
        <taxon>Burkholderiales</taxon>
        <taxon>Burkholderiaceae</taxon>
        <taxon>Polynucleobacter</taxon>
    </lineage>
</organism>
<dbReference type="PANTHER" id="PTHR11142:SF0">
    <property type="entry name" value="TRNA PSEUDOURIDINE SYNTHASE-LIKE 1"/>
    <property type="match status" value="1"/>
</dbReference>
<dbReference type="PIRSF" id="PIRSF001430">
    <property type="entry name" value="tRNA_psdUrid_synth"/>
    <property type="match status" value="1"/>
</dbReference>
<evidence type="ECO:0000313" key="9">
    <source>
        <dbReference type="EMBL" id="SMC46545.1"/>
    </source>
</evidence>
<dbReference type="InterPro" id="IPR020095">
    <property type="entry name" value="PsdUridine_synth_TruA_C"/>
</dbReference>
<comment type="caution">
    <text evidence="4">Lacks conserved residue(s) required for the propagation of feature annotation.</text>
</comment>
<evidence type="ECO:0000256" key="6">
    <source>
        <dbReference type="PIRSR" id="PIRSR001430-2"/>
    </source>
</evidence>
<dbReference type="RefSeq" id="WP_084283218.1">
    <property type="nucleotide sequence ID" value="NZ_FWXJ01000005.1"/>
</dbReference>
<dbReference type="HAMAP" id="MF_00171">
    <property type="entry name" value="TruA"/>
    <property type="match status" value="1"/>
</dbReference>
<feature type="domain" description="Pseudouridine synthase I TruA alpha/beta" evidence="8">
    <location>
        <begin position="156"/>
        <end position="257"/>
    </location>
</feature>
<dbReference type="Pfam" id="PF01416">
    <property type="entry name" value="PseudoU_synth_1"/>
    <property type="match status" value="2"/>
</dbReference>
<dbReference type="EMBL" id="FWXJ01000005">
    <property type="protein sequence ID" value="SMC46545.1"/>
    <property type="molecule type" value="Genomic_DNA"/>
</dbReference>
<dbReference type="STRING" id="1938817.SAMN06296008_10555"/>
<evidence type="ECO:0000259" key="8">
    <source>
        <dbReference type="Pfam" id="PF01416"/>
    </source>
</evidence>
<dbReference type="EC" id="5.4.99.12" evidence="4"/>
<name>A0A1W1ZDL3_9BURK</name>
<evidence type="ECO:0000256" key="1">
    <source>
        <dbReference type="ARBA" id="ARBA00009375"/>
    </source>
</evidence>
<comment type="subunit">
    <text evidence="4">Homodimer.</text>
</comment>
<dbReference type="Gene3D" id="3.30.70.660">
    <property type="entry name" value="Pseudouridine synthase I, catalytic domain, C-terminal subdomain"/>
    <property type="match status" value="1"/>
</dbReference>
<comment type="catalytic activity">
    <reaction evidence="4 7">
        <text>uridine(38/39/40) in tRNA = pseudouridine(38/39/40) in tRNA</text>
        <dbReference type="Rhea" id="RHEA:22376"/>
        <dbReference type="Rhea" id="RHEA-COMP:10085"/>
        <dbReference type="Rhea" id="RHEA-COMP:10087"/>
        <dbReference type="ChEBI" id="CHEBI:65314"/>
        <dbReference type="ChEBI" id="CHEBI:65315"/>
        <dbReference type="EC" id="5.4.99.12"/>
    </reaction>
</comment>
<comment type="function">
    <text evidence="4">Formation of pseudouridine at positions 38, 39 and 40 in the anticodon stem and loop of transfer RNAs.</text>
</comment>
<feature type="active site" description="Nucleophile" evidence="4 5">
    <location>
        <position position="60"/>
    </location>
</feature>
<dbReference type="OrthoDB" id="9811823at2"/>
<keyword evidence="2 4" id="KW-0819">tRNA processing</keyword>
<feature type="binding site" evidence="4 6">
    <location>
        <position position="118"/>
    </location>
    <ligand>
        <name>substrate</name>
    </ligand>
</feature>
<protein>
    <recommendedName>
        <fullName evidence="4">tRNA pseudouridine synthase A</fullName>
        <ecNumber evidence="4">5.4.99.12</ecNumber>
    </recommendedName>
    <alternativeName>
        <fullName evidence="4">tRNA pseudouridine(38-40) synthase</fullName>
    </alternativeName>
    <alternativeName>
        <fullName evidence="4">tRNA pseudouridylate synthase I</fullName>
    </alternativeName>
    <alternativeName>
        <fullName evidence="4">tRNA-uridine isomerase I</fullName>
    </alternativeName>
</protein>
<evidence type="ECO:0000256" key="7">
    <source>
        <dbReference type="RuleBase" id="RU003792"/>
    </source>
</evidence>
<dbReference type="FunFam" id="3.30.70.580:FF:000001">
    <property type="entry name" value="tRNA pseudouridine synthase A"/>
    <property type="match status" value="1"/>
</dbReference>
<feature type="domain" description="Pseudouridine synthase I TruA alpha/beta" evidence="8">
    <location>
        <begin position="13"/>
        <end position="111"/>
    </location>
</feature>
<comment type="similarity">
    <text evidence="1 4 7">Belongs to the tRNA pseudouridine synthase TruA family.</text>
</comment>
<dbReference type="AlphaFoldDB" id="A0A1W1ZDL3"/>
<dbReference type="InterPro" id="IPR020103">
    <property type="entry name" value="PsdUridine_synth_cat_dom_sf"/>
</dbReference>
<dbReference type="PANTHER" id="PTHR11142">
    <property type="entry name" value="PSEUDOURIDYLATE SYNTHASE"/>
    <property type="match status" value="1"/>
</dbReference>
<dbReference type="NCBIfam" id="TIGR00071">
    <property type="entry name" value="hisT_truA"/>
    <property type="match status" value="1"/>
</dbReference>
<dbReference type="CDD" id="cd02570">
    <property type="entry name" value="PseudoU_synth_EcTruA"/>
    <property type="match status" value="1"/>
</dbReference>
<dbReference type="GO" id="GO:0160147">
    <property type="term" value="F:tRNA pseudouridine(38-40) synthase activity"/>
    <property type="evidence" value="ECO:0007669"/>
    <property type="project" value="UniProtKB-EC"/>
</dbReference>
<dbReference type="InterPro" id="IPR020097">
    <property type="entry name" value="PsdUridine_synth_TruA_a/b_dom"/>
</dbReference>
<dbReference type="InterPro" id="IPR020094">
    <property type="entry name" value="TruA/RsuA/RluB/E/F_N"/>
</dbReference>
<dbReference type="Proteomes" id="UP000192708">
    <property type="component" value="Unassembled WGS sequence"/>
</dbReference>